<dbReference type="PANTHER" id="PTHR24127:SF1">
    <property type="entry name" value="ANKYRIN REPEAT AND EF-HAND DOMAIN-CONTAINING PROTEIN 1"/>
    <property type="match status" value="1"/>
</dbReference>
<comment type="caution">
    <text evidence="3">The sequence shown here is derived from an EMBL/GenBank/DDBJ whole genome shotgun (WGS) entry which is preliminary data.</text>
</comment>
<dbReference type="PANTHER" id="PTHR24127">
    <property type="entry name" value="ANKYRIN REPEAT AND EF-HAND DOMAIN-CONTAINING PROTEIN 1"/>
    <property type="match status" value="1"/>
</dbReference>
<dbReference type="EMBL" id="JBJKFK010004211">
    <property type="protein sequence ID" value="KAL3309178.1"/>
    <property type="molecule type" value="Genomic_DNA"/>
</dbReference>
<feature type="compositionally biased region" description="Basic residues" evidence="2">
    <location>
        <begin position="7"/>
        <end position="22"/>
    </location>
</feature>
<evidence type="ECO:0000313" key="4">
    <source>
        <dbReference type="Proteomes" id="UP001626550"/>
    </source>
</evidence>
<keyword evidence="1" id="KW-0040">ANK repeat</keyword>
<feature type="region of interest" description="Disordered" evidence="2">
    <location>
        <begin position="1"/>
        <end position="24"/>
    </location>
</feature>
<name>A0ABD2PQ28_9PLAT</name>
<dbReference type="PRINTS" id="PR01415">
    <property type="entry name" value="ANKYRIN"/>
</dbReference>
<evidence type="ECO:0000256" key="2">
    <source>
        <dbReference type="SAM" id="MobiDB-lite"/>
    </source>
</evidence>
<feature type="repeat" description="ANK" evidence="1">
    <location>
        <begin position="182"/>
        <end position="214"/>
    </location>
</feature>
<feature type="repeat" description="ANK" evidence="1">
    <location>
        <begin position="119"/>
        <end position="148"/>
    </location>
</feature>
<dbReference type="SUPFAM" id="SSF48403">
    <property type="entry name" value="Ankyrin repeat"/>
    <property type="match status" value="1"/>
</dbReference>
<reference evidence="3 4" key="1">
    <citation type="submission" date="2024-11" db="EMBL/GenBank/DDBJ databases">
        <title>Adaptive evolution of stress response genes in parasites aligns with host niche diversity.</title>
        <authorList>
            <person name="Hahn C."/>
            <person name="Resl P."/>
        </authorList>
    </citation>
    <scope>NUCLEOTIDE SEQUENCE [LARGE SCALE GENOMIC DNA]</scope>
    <source>
        <strain evidence="3">EGGRZ-B1_66</strain>
        <tissue evidence="3">Body</tissue>
    </source>
</reference>
<dbReference type="AlphaFoldDB" id="A0ABD2PQ28"/>
<feature type="repeat" description="ANK" evidence="1">
    <location>
        <begin position="149"/>
        <end position="181"/>
    </location>
</feature>
<accession>A0ABD2PQ28</accession>
<proteinExistence type="predicted"/>
<dbReference type="Pfam" id="PF12796">
    <property type="entry name" value="Ank_2"/>
    <property type="match status" value="1"/>
</dbReference>
<sequence length="256" mass="28840">MAAYAPKQKKKKKGKAKAKKPGKNPLDICQIPEQLILRRLDGGPPIMYIPKFDNFTDTERFDEGAAGHPLQDDSKWYLEAEPRRYIHMNEAAKYGDLASMQLALAEGYSVDTRDKWYKTPLMIAAQFGHLEMVQYLLQLGANVNAQDNFKWTPLHHAAHGGMIDVVELLLKHGATLEAKALSMGTPLNRAVETSRYHVVELLVRHGAKILSENRKGNTILDNSFHWADPRVIDLLQEKINALPASQKDKKAKVCFT</sequence>
<evidence type="ECO:0000313" key="3">
    <source>
        <dbReference type="EMBL" id="KAL3309178.1"/>
    </source>
</evidence>
<dbReference type="Proteomes" id="UP001626550">
    <property type="component" value="Unassembled WGS sequence"/>
</dbReference>
<evidence type="ECO:0000256" key="1">
    <source>
        <dbReference type="PROSITE-ProRule" id="PRU00023"/>
    </source>
</evidence>
<dbReference type="Gene3D" id="1.25.40.20">
    <property type="entry name" value="Ankyrin repeat-containing domain"/>
    <property type="match status" value="2"/>
</dbReference>
<dbReference type="PROSITE" id="PS50088">
    <property type="entry name" value="ANK_REPEAT"/>
    <property type="match status" value="3"/>
</dbReference>
<dbReference type="InterPro" id="IPR002110">
    <property type="entry name" value="Ankyrin_rpt"/>
</dbReference>
<dbReference type="PROSITE" id="PS50297">
    <property type="entry name" value="ANK_REP_REGION"/>
    <property type="match status" value="2"/>
</dbReference>
<gene>
    <name evidence="3" type="ORF">Ciccas_012278</name>
</gene>
<dbReference type="InterPro" id="IPR036770">
    <property type="entry name" value="Ankyrin_rpt-contain_sf"/>
</dbReference>
<protein>
    <submittedName>
        <fullName evidence="3">Uncharacterized protein</fullName>
    </submittedName>
</protein>
<organism evidence="3 4">
    <name type="scientific">Cichlidogyrus casuarinus</name>
    <dbReference type="NCBI Taxonomy" id="1844966"/>
    <lineage>
        <taxon>Eukaryota</taxon>
        <taxon>Metazoa</taxon>
        <taxon>Spiralia</taxon>
        <taxon>Lophotrochozoa</taxon>
        <taxon>Platyhelminthes</taxon>
        <taxon>Monogenea</taxon>
        <taxon>Monopisthocotylea</taxon>
        <taxon>Dactylogyridea</taxon>
        <taxon>Ancyrocephalidae</taxon>
        <taxon>Cichlidogyrus</taxon>
    </lineage>
</organism>
<dbReference type="SMART" id="SM00248">
    <property type="entry name" value="ANK"/>
    <property type="match status" value="3"/>
</dbReference>
<dbReference type="InterPro" id="IPR052801">
    <property type="entry name" value="Ankyrin-EF-hand"/>
</dbReference>
<keyword evidence="4" id="KW-1185">Reference proteome</keyword>